<keyword evidence="6 9" id="KW-0411">Iron-sulfur</keyword>
<organism evidence="11 12">
    <name type="scientific">Cohnella boryungensis</name>
    <dbReference type="NCBI Taxonomy" id="768479"/>
    <lineage>
        <taxon>Bacteria</taxon>
        <taxon>Bacillati</taxon>
        <taxon>Bacillota</taxon>
        <taxon>Bacilli</taxon>
        <taxon>Bacillales</taxon>
        <taxon>Paenibacillaceae</taxon>
        <taxon>Cohnella</taxon>
    </lineage>
</organism>
<comment type="similarity">
    <text evidence="9">Belongs to the CRISPR-associated exonuclease Cas4 family.</text>
</comment>
<evidence type="ECO:0000256" key="7">
    <source>
        <dbReference type="ARBA" id="ARBA00023118"/>
    </source>
</evidence>
<dbReference type="Gene3D" id="3.90.320.10">
    <property type="match status" value="1"/>
</dbReference>
<dbReference type="InterPro" id="IPR022765">
    <property type="entry name" value="Dna2/Cas4_DUF83"/>
</dbReference>
<keyword evidence="5 9" id="KW-0408">Iron</keyword>
<evidence type="ECO:0000256" key="9">
    <source>
        <dbReference type="RuleBase" id="RU365022"/>
    </source>
</evidence>
<dbReference type="EC" id="3.1.12.1" evidence="9"/>
<comment type="cofactor">
    <cofactor evidence="9">
        <name>iron-sulfur cluster</name>
        <dbReference type="ChEBI" id="CHEBI:30408"/>
    </cofactor>
</comment>
<dbReference type="InterPro" id="IPR013343">
    <property type="entry name" value="CRISPR-assoc_prot_Cas4"/>
</dbReference>
<keyword evidence="2 9" id="KW-0479">Metal-binding</keyword>
<comment type="caution">
    <text evidence="11">The sequence shown here is derived from an EMBL/GenBank/DDBJ whole genome shotgun (WGS) entry which is preliminary data.</text>
</comment>
<dbReference type="GO" id="GO:0016787">
    <property type="term" value="F:hydrolase activity"/>
    <property type="evidence" value="ECO:0007669"/>
    <property type="project" value="UniProtKB-KW"/>
</dbReference>
<name>A0ABV8SDE2_9BACL</name>
<sequence length="231" mass="26451">MNSEGNPRYEEDELLMISGIQHYAFCRRQWGLIHLEQQWAENVLTFEGRQMHRRADDPYFSETRGDVLVSRAMPLVSSRLGLYGVADVVEFHAVVGALETNKVRLTGRKGWWLPYPVEYKRGNRKDGDYDEVQLCAQAIALEDMLGVTVEEGALYYGERERRVGVRFDIPLRERVYGLAAEMHRDFSSGITAKALYEPKCGSCSLEALCKPKMSVTATSRYLKDYLHDEAE</sequence>
<evidence type="ECO:0000256" key="1">
    <source>
        <dbReference type="ARBA" id="ARBA00022722"/>
    </source>
</evidence>
<keyword evidence="7 9" id="KW-0051">Antiviral defense</keyword>
<dbReference type="NCBIfam" id="TIGR00372">
    <property type="entry name" value="cas4"/>
    <property type="match status" value="1"/>
</dbReference>
<keyword evidence="3 9" id="KW-0378">Hydrolase</keyword>
<dbReference type="RefSeq" id="WP_204605626.1">
    <property type="nucleotide sequence ID" value="NZ_JBHSED010000035.1"/>
</dbReference>
<evidence type="ECO:0000256" key="8">
    <source>
        <dbReference type="ARBA" id="ARBA00023211"/>
    </source>
</evidence>
<comment type="cofactor">
    <cofactor evidence="9">
        <name>Mg(2+)</name>
        <dbReference type="ChEBI" id="CHEBI:18420"/>
    </cofactor>
    <cofactor evidence="9">
        <name>Mn(2+)</name>
        <dbReference type="ChEBI" id="CHEBI:29035"/>
    </cofactor>
    <text evidence="9">Mg(2+) or Mn(2+) required for ssDNA cleavage activity.</text>
</comment>
<dbReference type="EMBL" id="JBHSED010000035">
    <property type="protein sequence ID" value="MFC4304887.1"/>
    <property type="molecule type" value="Genomic_DNA"/>
</dbReference>
<keyword evidence="1 9" id="KW-0540">Nuclease</keyword>
<evidence type="ECO:0000256" key="6">
    <source>
        <dbReference type="ARBA" id="ARBA00023014"/>
    </source>
</evidence>
<keyword evidence="8 9" id="KW-0464">Manganese</keyword>
<evidence type="ECO:0000256" key="2">
    <source>
        <dbReference type="ARBA" id="ARBA00022723"/>
    </source>
</evidence>
<reference evidence="12" key="1">
    <citation type="journal article" date="2019" name="Int. J. Syst. Evol. Microbiol.">
        <title>The Global Catalogue of Microorganisms (GCM) 10K type strain sequencing project: providing services to taxonomists for standard genome sequencing and annotation.</title>
        <authorList>
            <consortium name="The Broad Institute Genomics Platform"/>
            <consortium name="The Broad Institute Genome Sequencing Center for Infectious Disease"/>
            <person name="Wu L."/>
            <person name="Ma J."/>
        </authorList>
    </citation>
    <scope>NUCLEOTIDE SEQUENCE [LARGE SCALE GENOMIC DNA]</scope>
    <source>
        <strain evidence="12">CGMCC 4.1641</strain>
    </source>
</reference>
<evidence type="ECO:0000256" key="3">
    <source>
        <dbReference type="ARBA" id="ARBA00022801"/>
    </source>
</evidence>
<gene>
    <name evidence="11" type="primary">cas4</name>
    <name evidence="11" type="ORF">ACFO1S_15765</name>
</gene>
<feature type="domain" description="DUF83" evidence="10">
    <location>
        <begin position="115"/>
        <end position="210"/>
    </location>
</feature>
<evidence type="ECO:0000256" key="5">
    <source>
        <dbReference type="ARBA" id="ARBA00023004"/>
    </source>
</evidence>
<evidence type="ECO:0000256" key="4">
    <source>
        <dbReference type="ARBA" id="ARBA00022839"/>
    </source>
</evidence>
<keyword evidence="12" id="KW-1185">Reference proteome</keyword>
<accession>A0ABV8SDE2</accession>
<dbReference type="Pfam" id="PF01930">
    <property type="entry name" value="Cas_Cas4"/>
    <property type="match status" value="1"/>
</dbReference>
<keyword evidence="4 9" id="KW-0269">Exonuclease</keyword>
<proteinExistence type="inferred from homology"/>
<comment type="function">
    <text evidence="9">CRISPR (clustered regularly interspaced short palindromic repeat) is an adaptive immune system that provides protection against mobile genetic elements (viruses, transposable elements and conjugative plasmids). CRISPR clusters contain sequences complementary to antecedent mobile elements and target invading nucleic acids. CRISPR clusters are transcribed and processed into CRISPR RNA (crRNA).</text>
</comment>
<dbReference type="Proteomes" id="UP001595755">
    <property type="component" value="Unassembled WGS sequence"/>
</dbReference>
<dbReference type="InterPro" id="IPR011604">
    <property type="entry name" value="PDDEXK-like_dom_sf"/>
</dbReference>
<evidence type="ECO:0000313" key="12">
    <source>
        <dbReference type="Proteomes" id="UP001595755"/>
    </source>
</evidence>
<evidence type="ECO:0000313" key="11">
    <source>
        <dbReference type="EMBL" id="MFC4304887.1"/>
    </source>
</evidence>
<evidence type="ECO:0000259" key="10">
    <source>
        <dbReference type="Pfam" id="PF01930"/>
    </source>
</evidence>
<protein>
    <recommendedName>
        <fullName evidence="9">CRISPR-associated exonuclease Cas4</fullName>
        <ecNumber evidence="9">3.1.12.1</ecNumber>
    </recommendedName>
</protein>